<dbReference type="InterPro" id="IPR050171">
    <property type="entry name" value="MFS_Transporters"/>
</dbReference>
<evidence type="ECO:0000256" key="7">
    <source>
        <dbReference type="ARBA" id="ARBA00023136"/>
    </source>
</evidence>
<evidence type="ECO:0000313" key="11">
    <source>
        <dbReference type="Proteomes" id="UP000252733"/>
    </source>
</evidence>
<dbReference type="SUPFAM" id="SSF103473">
    <property type="entry name" value="MFS general substrate transporter"/>
    <property type="match status" value="1"/>
</dbReference>
<feature type="transmembrane region" description="Helical" evidence="9">
    <location>
        <begin position="84"/>
        <end position="102"/>
    </location>
</feature>
<dbReference type="AlphaFoldDB" id="A0A368UJ50"/>
<feature type="transmembrane region" description="Helical" evidence="9">
    <location>
        <begin position="474"/>
        <end position="496"/>
    </location>
</feature>
<keyword evidence="5" id="KW-0653">Protein transport</keyword>
<protein>
    <submittedName>
        <fullName evidence="10">POT family proton-dependent oligopeptide transporter</fullName>
    </submittedName>
</protein>
<dbReference type="PROSITE" id="PS01023">
    <property type="entry name" value="PTR2_2"/>
    <property type="match status" value="1"/>
</dbReference>
<dbReference type="NCBIfam" id="TIGR00924">
    <property type="entry name" value="yjdL_sub1_fam"/>
    <property type="match status" value="1"/>
</dbReference>
<proteinExistence type="inferred from homology"/>
<dbReference type="PANTHER" id="PTHR23517:SF15">
    <property type="entry name" value="PROTON-DEPENDENT OLIGOPEPTIDE FAMILY TRANSPORT PROTEIN"/>
    <property type="match status" value="1"/>
</dbReference>
<evidence type="ECO:0000256" key="4">
    <source>
        <dbReference type="ARBA" id="ARBA00022692"/>
    </source>
</evidence>
<dbReference type="EMBL" id="QPIZ01000039">
    <property type="protein sequence ID" value="RCW27003.1"/>
    <property type="molecule type" value="Genomic_DNA"/>
</dbReference>
<feature type="transmembrane region" description="Helical" evidence="9">
    <location>
        <begin position="122"/>
        <end position="139"/>
    </location>
</feature>
<keyword evidence="3" id="KW-1003">Cell membrane</keyword>
<keyword evidence="7 9" id="KW-0472">Membrane</keyword>
<comment type="similarity">
    <text evidence="8">Belongs to the major facilitator superfamily. Proton-dependent oligopeptide transporter (POT/PTR) (TC 2.A.17) family.</text>
</comment>
<dbReference type="Gene3D" id="1.20.1250.20">
    <property type="entry name" value="MFS general substrate transporter like domains"/>
    <property type="match status" value="1"/>
</dbReference>
<sequence length="504" mass="55933">MDTPSQKHPQGLWVLFFTEMWERFSYYGMRALLVLYLTSTIVNGGFAYAENHALEIYGIFTGLVYLTPIIGGILADRLMGQRKAIIIGGIIMALGQAALAYSEYVVSSGISLAPDALQELREYWLFIGLGLLIVGNGFFKPNISTMVGRLYADGDPRKDSAFTIFYMGINLGAFLAPLLAGWLGESVGWAWGFGSVSVGMVLGTIWFWLQQEKLGTIGFGPKRTFQTDTAKLNGRDWLHILAWALGIIAFIYLFVKTWWTIPEEATTWIIRIVAIVSITAIAYIIIKNTTGKTEWSRIGAILVFCFFNIFFWSGFEQAGGTFNLFARDFTDRMIGSFEVKASWFQSVNAIMIVGLAPVFSMLWVWLGRRNPNTPVKFGLGLALLSLGFVVMYAADSRATGSNLVSPMWLVMVYLLHTMGELCLSPIGLSMISKLSPPKITSLMMGLWFASTALANYLAGALRGILENYLPDMNLFLFLVISSGSAALLLFLISPWLKKMMRGID</sequence>
<evidence type="ECO:0000313" key="10">
    <source>
        <dbReference type="EMBL" id="RCW27003.1"/>
    </source>
</evidence>
<feature type="transmembrane region" description="Helical" evidence="9">
    <location>
        <begin position="54"/>
        <end position="75"/>
    </location>
</feature>
<keyword evidence="11" id="KW-1185">Reference proteome</keyword>
<comment type="caution">
    <text evidence="10">The sequence shown here is derived from an EMBL/GenBank/DDBJ whole genome shotgun (WGS) entry which is preliminary data.</text>
</comment>
<evidence type="ECO:0000256" key="8">
    <source>
        <dbReference type="RuleBase" id="RU003755"/>
    </source>
</evidence>
<dbReference type="CDD" id="cd17346">
    <property type="entry name" value="MFS_DtpA_like"/>
    <property type="match status" value="1"/>
</dbReference>
<feature type="transmembrane region" description="Helical" evidence="9">
    <location>
        <begin position="160"/>
        <end position="183"/>
    </location>
</feature>
<keyword evidence="6 9" id="KW-1133">Transmembrane helix</keyword>
<name>A0A368UJ50_9BACT</name>
<evidence type="ECO:0000256" key="6">
    <source>
        <dbReference type="ARBA" id="ARBA00022989"/>
    </source>
</evidence>
<evidence type="ECO:0000256" key="3">
    <source>
        <dbReference type="ARBA" id="ARBA00022475"/>
    </source>
</evidence>
<keyword evidence="4 8" id="KW-0812">Transmembrane</keyword>
<keyword evidence="2 8" id="KW-0813">Transport</keyword>
<dbReference type="GO" id="GO:0005886">
    <property type="term" value="C:plasma membrane"/>
    <property type="evidence" value="ECO:0007669"/>
    <property type="project" value="UniProtKB-SubCell"/>
</dbReference>
<feature type="transmembrane region" description="Helical" evidence="9">
    <location>
        <begin position="27"/>
        <end position="48"/>
    </location>
</feature>
<dbReference type="GO" id="GO:1904680">
    <property type="term" value="F:peptide transmembrane transporter activity"/>
    <property type="evidence" value="ECO:0007669"/>
    <property type="project" value="InterPro"/>
</dbReference>
<feature type="transmembrane region" description="Helical" evidence="9">
    <location>
        <begin position="440"/>
        <end position="462"/>
    </location>
</feature>
<feature type="transmembrane region" description="Helical" evidence="9">
    <location>
        <begin position="298"/>
        <end position="315"/>
    </location>
</feature>
<feature type="transmembrane region" description="Helical" evidence="9">
    <location>
        <begin position="240"/>
        <end position="259"/>
    </location>
</feature>
<dbReference type="GO" id="GO:0006857">
    <property type="term" value="P:oligopeptide transport"/>
    <property type="evidence" value="ECO:0007669"/>
    <property type="project" value="InterPro"/>
</dbReference>
<feature type="transmembrane region" description="Helical" evidence="9">
    <location>
        <begin position="189"/>
        <end position="209"/>
    </location>
</feature>
<dbReference type="InterPro" id="IPR018456">
    <property type="entry name" value="PTR2_symporter_CS"/>
</dbReference>
<feature type="transmembrane region" description="Helical" evidence="9">
    <location>
        <begin position="265"/>
        <end position="286"/>
    </location>
</feature>
<feature type="transmembrane region" description="Helical" evidence="9">
    <location>
        <begin position="406"/>
        <end position="428"/>
    </location>
</feature>
<feature type="transmembrane region" description="Helical" evidence="9">
    <location>
        <begin position="343"/>
        <end position="365"/>
    </location>
</feature>
<dbReference type="Proteomes" id="UP000252733">
    <property type="component" value="Unassembled WGS sequence"/>
</dbReference>
<evidence type="ECO:0000256" key="2">
    <source>
        <dbReference type="ARBA" id="ARBA00022448"/>
    </source>
</evidence>
<dbReference type="RefSeq" id="WP_114438110.1">
    <property type="nucleotide sequence ID" value="NZ_QPIZ01000039.1"/>
</dbReference>
<keyword evidence="5" id="KW-0571">Peptide transport</keyword>
<evidence type="ECO:0000256" key="1">
    <source>
        <dbReference type="ARBA" id="ARBA00004651"/>
    </source>
</evidence>
<gene>
    <name evidence="10" type="ORF">DFO77_1395</name>
</gene>
<dbReference type="InterPro" id="IPR036259">
    <property type="entry name" value="MFS_trans_sf"/>
</dbReference>
<dbReference type="InterPro" id="IPR000109">
    <property type="entry name" value="POT_fam"/>
</dbReference>
<evidence type="ECO:0000256" key="5">
    <source>
        <dbReference type="ARBA" id="ARBA00022856"/>
    </source>
</evidence>
<comment type="subcellular location">
    <subcellularLocation>
        <location evidence="1">Cell membrane</location>
        <topology evidence="1">Multi-pass membrane protein</topology>
    </subcellularLocation>
    <subcellularLocation>
        <location evidence="8">Membrane</location>
        <topology evidence="8">Multi-pass membrane protein</topology>
    </subcellularLocation>
</comment>
<accession>A0A368UJ50</accession>
<dbReference type="PANTHER" id="PTHR23517">
    <property type="entry name" value="RESISTANCE PROTEIN MDTM, PUTATIVE-RELATED-RELATED"/>
    <property type="match status" value="1"/>
</dbReference>
<evidence type="ECO:0000256" key="9">
    <source>
        <dbReference type="SAM" id="Phobius"/>
    </source>
</evidence>
<dbReference type="PROSITE" id="PS01022">
    <property type="entry name" value="PTR2_1"/>
    <property type="match status" value="1"/>
</dbReference>
<dbReference type="Pfam" id="PF00854">
    <property type="entry name" value="PTR2"/>
    <property type="match status" value="1"/>
</dbReference>
<reference evidence="10 11" key="1">
    <citation type="submission" date="2018-07" db="EMBL/GenBank/DDBJ databases">
        <title>Freshwater and sediment microbial communities from various areas in North America, analyzing microbe dynamics in response to fracking.</title>
        <authorList>
            <person name="Lamendella R."/>
        </authorList>
    </citation>
    <scope>NUCLEOTIDE SEQUENCE [LARGE SCALE GENOMIC DNA]</scope>
    <source>
        <strain evidence="10 11">160A</strain>
    </source>
</reference>
<organism evidence="10 11">
    <name type="scientific">Marinilabilia salmonicolor</name>
    <dbReference type="NCBI Taxonomy" id="989"/>
    <lineage>
        <taxon>Bacteria</taxon>
        <taxon>Pseudomonadati</taxon>
        <taxon>Bacteroidota</taxon>
        <taxon>Bacteroidia</taxon>
        <taxon>Marinilabiliales</taxon>
        <taxon>Marinilabiliaceae</taxon>
        <taxon>Marinilabilia</taxon>
    </lineage>
</organism>
<dbReference type="InterPro" id="IPR005279">
    <property type="entry name" value="Dipep/tripep_permease"/>
</dbReference>
<feature type="transmembrane region" description="Helical" evidence="9">
    <location>
        <begin position="377"/>
        <end position="394"/>
    </location>
</feature>